<feature type="compositionally biased region" description="Polar residues" evidence="1">
    <location>
        <begin position="225"/>
        <end position="235"/>
    </location>
</feature>
<proteinExistence type="predicted"/>
<dbReference type="RefSeq" id="WP_262992114.1">
    <property type="nucleotide sequence ID" value="NZ_JAOTJC010000004.1"/>
</dbReference>
<feature type="region of interest" description="Disordered" evidence="1">
    <location>
        <begin position="225"/>
        <end position="246"/>
    </location>
</feature>
<dbReference type="EMBL" id="JAOTJC010000004">
    <property type="protein sequence ID" value="MCU7553415.1"/>
    <property type="molecule type" value="Genomic_DNA"/>
</dbReference>
<sequence>MSVDDAMLSAFLDAELVEAEMEQVRQALAEDLTVADRLAALANVDMVVRQAAEKATEAPMPAAVLALLDTHTTAPTEKSADVVELSTWQRLRKQVSVPVSLAAGIALMVGLSVFNTAQHSPDVTWENVAQVMDTNLTGETYQSDRGAQITPQLSFQNGDGEFCRQVEAQSEAELNQWIGCKNNRGDWVQVAHITLPATSQQGEYRTASATKALDDVLDTLMASSPMNRSQEQQAIRNHWLASPAKE</sequence>
<protein>
    <submittedName>
        <fullName evidence="2">Anti-sigma factor</fullName>
    </submittedName>
</protein>
<evidence type="ECO:0000313" key="3">
    <source>
        <dbReference type="Proteomes" id="UP001209257"/>
    </source>
</evidence>
<gene>
    <name evidence="2" type="ORF">OCL06_02245</name>
</gene>
<name>A0ABT2VJK1_9ALTE</name>
<evidence type="ECO:0000313" key="2">
    <source>
        <dbReference type="EMBL" id="MCU7553415.1"/>
    </source>
</evidence>
<organism evidence="2 3">
    <name type="scientific">Alteromonas salexigens</name>
    <dbReference type="NCBI Taxonomy" id="2982530"/>
    <lineage>
        <taxon>Bacteria</taxon>
        <taxon>Pseudomonadati</taxon>
        <taxon>Pseudomonadota</taxon>
        <taxon>Gammaproteobacteria</taxon>
        <taxon>Alteromonadales</taxon>
        <taxon>Alteromonadaceae</taxon>
        <taxon>Alteromonas/Salinimonas group</taxon>
        <taxon>Alteromonas</taxon>
    </lineage>
</organism>
<keyword evidence="3" id="KW-1185">Reference proteome</keyword>
<evidence type="ECO:0000256" key="1">
    <source>
        <dbReference type="SAM" id="MobiDB-lite"/>
    </source>
</evidence>
<reference evidence="3" key="1">
    <citation type="submission" date="2023-07" db="EMBL/GenBank/DDBJ databases">
        <title>Study on multiphase classification of strain Alteromonas salexigens isolated from the Yellow Sea.</title>
        <authorList>
            <person name="Sun L."/>
        </authorList>
    </citation>
    <scope>NUCLEOTIDE SEQUENCE [LARGE SCALE GENOMIC DNA]</scope>
    <source>
        <strain evidence="3">ASW11-19</strain>
    </source>
</reference>
<dbReference type="Proteomes" id="UP001209257">
    <property type="component" value="Unassembled WGS sequence"/>
</dbReference>
<accession>A0ABT2VJK1</accession>
<comment type="caution">
    <text evidence="2">The sequence shown here is derived from an EMBL/GenBank/DDBJ whole genome shotgun (WGS) entry which is preliminary data.</text>
</comment>